<proteinExistence type="predicted"/>
<accession>A0A4U6URX1</accession>
<evidence type="ECO:0000313" key="1">
    <source>
        <dbReference type="EMBL" id="TKW18452.1"/>
    </source>
</evidence>
<sequence>MTLCQQVVVWWRCPPVVAGKREAGRIQESQHVSANVSMIFLFFFLFQDT</sequence>
<reference evidence="1" key="1">
    <citation type="submission" date="2019-03" db="EMBL/GenBank/DDBJ databases">
        <title>WGS assembly of Setaria viridis.</title>
        <authorList>
            <person name="Huang P."/>
            <person name="Jenkins J."/>
            <person name="Grimwood J."/>
            <person name="Barry K."/>
            <person name="Healey A."/>
            <person name="Mamidi S."/>
            <person name="Sreedasyam A."/>
            <person name="Shu S."/>
            <person name="Feldman M."/>
            <person name="Wu J."/>
            <person name="Yu Y."/>
            <person name="Chen C."/>
            <person name="Johnson J."/>
            <person name="Rokhsar D."/>
            <person name="Baxter I."/>
            <person name="Schmutz J."/>
            <person name="Brutnell T."/>
            <person name="Kellogg E."/>
        </authorList>
    </citation>
    <scope>NUCLEOTIDE SEQUENCE [LARGE SCALE GENOMIC DNA]</scope>
</reference>
<dbReference type="AlphaFoldDB" id="A0A4U6URX1"/>
<keyword evidence="2" id="KW-1185">Reference proteome</keyword>
<dbReference type="Proteomes" id="UP000298652">
    <property type="component" value="Chromosome 5"/>
</dbReference>
<gene>
    <name evidence="1" type="ORF">SEVIR_5G431601v2</name>
</gene>
<name>A0A4U6URX1_SETVI</name>
<organism evidence="1 2">
    <name type="scientific">Setaria viridis</name>
    <name type="common">Green bristlegrass</name>
    <name type="synonym">Setaria italica subsp. viridis</name>
    <dbReference type="NCBI Taxonomy" id="4556"/>
    <lineage>
        <taxon>Eukaryota</taxon>
        <taxon>Viridiplantae</taxon>
        <taxon>Streptophyta</taxon>
        <taxon>Embryophyta</taxon>
        <taxon>Tracheophyta</taxon>
        <taxon>Spermatophyta</taxon>
        <taxon>Magnoliopsida</taxon>
        <taxon>Liliopsida</taxon>
        <taxon>Poales</taxon>
        <taxon>Poaceae</taxon>
        <taxon>PACMAD clade</taxon>
        <taxon>Panicoideae</taxon>
        <taxon>Panicodae</taxon>
        <taxon>Paniceae</taxon>
        <taxon>Cenchrinae</taxon>
        <taxon>Setaria</taxon>
    </lineage>
</organism>
<evidence type="ECO:0000313" key="2">
    <source>
        <dbReference type="Proteomes" id="UP000298652"/>
    </source>
</evidence>
<protein>
    <submittedName>
        <fullName evidence="1">Uncharacterized protein</fullName>
    </submittedName>
</protein>
<dbReference type="Gramene" id="TKW18452">
    <property type="protein sequence ID" value="TKW18452"/>
    <property type="gene ID" value="SEVIR_5G431601v2"/>
</dbReference>
<dbReference type="EMBL" id="CM016556">
    <property type="protein sequence ID" value="TKW18452.1"/>
    <property type="molecule type" value="Genomic_DNA"/>
</dbReference>